<proteinExistence type="inferred from homology"/>
<keyword evidence="4 6" id="KW-1133">Transmembrane helix</keyword>
<dbReference type="InterPro" id="IPR036259">
    <property type="entry name" value="MFS_trans_sf"/>
</dbReference>
<protein>
    <submittedName>
        <fullName evidence="7">Peptide transporter ptr2</fullName>
    </submittedName>
</protein>
<evidence type="ECO:0000256" key="1">
    <source>
        <dbReference type="ARBA" id="ARBA00004141"/>
    </source>
</evidence>
<feature type="transmembrane region" description="Helical" evidence="6">
    <location>
        <begin position="126"/>
        <end position="149"/>
    </location>
</feature>
<dbReference type="AlphaFoldDB" id="A0A9P5BWZ0"/>
<accession>A0A9P5BWZ0</accession>
<organism evidence="7 8">
    <name type="scientific">Didymella heteroderae</name>
    <dbReference type="NCBI Taxonomy" id="1769908"/>
    <lineage>
        <taxon>Eukaryota</taxon>
        <taxon>Fungi</taxon>
        <taxon>Dikarya</taxon>
        <taxon>Ascomycota</taxon>
        <taxon>Pezizomycotina</taxon>
        <taxon>Dothideomycetes</taxon>
        <taxon>Pleosporomycetidae</taxon>
        <taxon>Pleosporales</taxon>
        <taxon>Pleosporineae</taxon>
        <taxon>Didymellaceae</taxon>
        <taxon>Didymella</taxon>
    </lineage>
</organism>
<dbReference type="EMBL" id="SWKV01000073">
    <property type="protein sequence ID" value="KAF3033951.1"/>
    <property type="molecule type" value="Genomic_DNA"/>
</dbReference>
<gene>
    <name evidence="7" type="primary">PTR2_4</name>
    <name evidence="7" type="ORF">E8E12_001391</name>
</gene>
<comment type="subcellular location">
    <subcellularLocation>
        <location evidence="1">Membrane</location>
        <topology evidence="1">Multi-pass membrane protein</topology>
    </subcellularLocation>
</comment>
<sequence length="593" mass="65445">MALKGGKRKATLAANNACCSGESITTSSRSSRTFLETSGMRRVRDDVSWQLWVVAVVAFWERASFWGITAPWQNYMQHPPHYKDGDTPGALGLGQSMATRIYCAFFILYYVAPTLFAIVADSWLGHFTTLVISAIIYCLGCSALTVSSIPGQLNKGWGLPGLVLAMGLIALGGGGFRAIMVPFIADQYTQEKAVVKTLKSGEEVITDRQLTLQYIYNLYFWVGNLGSLSWFLTVWLELHKGFTPAYALCLGCMMIAVIMLIAGHRWYVKTPHEDNVLPAATKIIACACRNGFKMAHAQPEYQLENRQHTVSWSSELVNEVTRGLQACRVLIAFVIFYVCFDQMQNNLISQAAEMETNGTPNDLVPAMNQVGCIVFAPLIQEVLYPFLHRRRIYLRPVTRITVGFCFIASSMLYATIIQHFIYVSSDTKVNVWIQAPLYILMAIGEVFAMVTAMEYAYDNSPQRMKAIVQAVSLLIAGVGSAVAMALTPAARDPLMVGFYGGLTCAMVVTTVVFYIVFRHYDRPSAEDEEKVMISNSADAGTGLLALGAISASASQISLQQEPIVETITERDSVNEAPVAEDKKEPAMQIKFVQ</sequence>
<dbReference type="Proteomes" id="UP000758155">
    <property type="component" value="Unassembled WGS sequence"/>
</dbReference>
<feature type="transmembrane region" description="Helical" evidence="6">
    <location>
        <begin position="161"/>
        <end position="185"/>
    </location>
</feature>
<dbReference type="Pfam" id="PF00854">
    <property type="entry name" value="PTR2"/>
    <property type="match status" value="1"/>
</dbReference>
<feature type="transmembrane region" description="Helical" evidence="6">
    <location>
        <begin position="101"/>
        <end position="120"/>
    </location>
</feature>
<evidence type="ECO:0000256" key="3">
    <source>
        <dbReference type="ARBA" id="ARBA00022692"/>
    </source>
</evidence>
<feature type="transmembrane region" description="Helical" evidence="6">
    <location>
        <begin position="245"/>
        <end position="267"/>
    </location>
</feature>
<dbReference type="OrthoDB" id="8904098at2759"/>
<reference evidence="7" key="1">
    <citation type="submission" date="2019-04" db="EMBL/GenBank/DDBJ databases">
        <title>Sequencing of skin fungus with MAO and IRED activity.</title>
        <authorList>
            <person name="Marsaioli A.J."/>
            <person name="Bonatto J.M.C."/>
            <person name="Reis Junior O."/>
        </authorList>
    </citation>
    <scope>NUCLEOTIDE SEQUENCE</scope>
    <source>
        <strain evidence="7">28M1</strain>
    </source>
</reference>
<name>A0A9P5BWZ0_9PLEO</name>
<dbReference type="SUPFAM" id="SSF103473">
    <property type="entry name" value="MFS general substrate transporter"/>
    <property type="match status" value="1"/>
</dbReference>
<keyword evidence="5 6" id="KW-0472">Membrane</keyword>
<comment type="similarity">
    <text evidence="2">Belongs to the major facilitator superfamily. Proton-dependent oligopeptide transporter (POT/PTR) (TC 2.A.17) family.</text>
</comment>
<dbReference type="Gene3D" id="1.20.1250.20">
    <property type="entry name" value="MFS general substrate transporter like domains"/>
    <property type="match status" value="1"/>
</dbReference>
<evidence type="ECO:0000256" key="6">
    <source>
        <dbReference type="SAM" id="Phobius"/>
    </source>
</evidence>
<evidence type="ECO:0000313" key="7">
    <source>
        <dbReference type="EMBL" id="KAF3033951.1"/>
    </source>
</evidence>
<evidence type="ECO:0000256" key="5">
    <source>
        <dbReference type="ARBA" id="ARBA00023136"/>
    </source>
</evidence>
<dbReference type="PANTHER" id="PTHR11654">
    <property type="entry name" value="OLIGOPEPTIDE TRANSPORTER-RELATED"/>
    <property type="match status" value="1"/>
</dbReference>
<feature type="transmembrane region" description="Helical" evidence="6">
    <location>
        <begin position="435"/>
        <end position="455"/>
    </location>
</feature>
<comment type="caution">
    <text evidence="7">The sequence shown here is derived from an EMBL/GenBank/DDBJ whole genome shotgun (WGS) entry which is preliminary data.</text>
</comment>
<dbReference type="InterPro" id="IPR000109">
    <property type="entry name" value="POT_fam"/>
</dbReference>
<feature type="transmembrane region" description="Helical" evidence="6">
    <location>
        <begin position="467"/>
        <end position="490"/>
    </location>
</feature>
<feature type="transmembrane region" description="Helical" evidence="6">
    <location>
        <begin position="496"/>
        <end position="517"/>
    </location>
</feature>
<feature type="transmembrane region" description="Helical" evidence="6">
    <location>
        <begin position="218"/>
        <end position="238"/>
    </location>
</feature>
<evidence type="ECO:0000313" key="8">
    <source>
        <dbReference type="Proteomes" id="UP000758155"/>
    </source>
</evidence>
<evidence type="ECO:0000256" key="4">
    <source>
        <dbReference type="ARBA" id="ARBA00022989"/>
    </source>
</evidence>
<keyword evidence="3 6" id="KW-0812">Transmembrane</keyword>
<dbReference type="GO" id="GO:0016020">
    <property type="term" value="C:membrane"/>
    <property type="evidence" value="ECO:0007669"/>
    <property type="project" value="UniProtKB-SubCell"/>
</dbReference>
<keyword evidence="8" id="KW-1185">Reference proteome</keyword>
<evidence type="ECO:0000256" key="2">
    <source>
        <dbReference type="ARBA" id="ARBA00005982"/>
    </source>
</evidence>
<feature type="transmembrane region" description="Helical" evidence="6">
    <location>
        <begin position="400"/>
        <end position="423"/>
    </location>
</feature>
<dbReference type="GO" id="GO:0022857">
    <property type="term" value="F:transmembrane transporter activity"/>
    <property type="evidence" value="ECO:0007669"/>
    <property type="project" value="InterPro"/>
</dbReference>